<dbReference type="RefSeq" id="WP_126926456.1">
    <property type="nucleotide sequence ID" value="NZ_CP068102.1"/>
</dbReference>
<gene>
    <name evidence="1" type="ORF">RA11412_1741</name>
</gene>
<reference evidence="1 2" key="1">
    <citation type="submission" date="2016-10" db="EMBL/GenBank/DDBJ databases">
        <title>Genome sequence of Rothia aeria strain JCM11412.</title>
        <authorList>
            <person name="Nambu T."/>
        </authorList>
    </citation>
    <scope>NUCLEOTIDE SEQUENCE [LARGE SCALE GENOMIC DNA]</scope>
    <source>
        <strain evidence="1 2">JCM 11412</strain>
    </source>
</reference>
<evidence type="ECO:0000313" key="1">
    <source>
        <dbReference type="EMBL" id="BAV88040.1"/>
    </source>
</evidence>
<dbReference type="Proteomes" id="UP000250241">
    <property type="component" value="Chromosome"/>
</dbReference>
<dbReference type="AlphaFoldDB" id="A0A2Z5R0I3"/>
<name>A0A2Z5R0I3_9MICC</name>
<dbReference type="Gene3D" id="2.60.60.30">
    <property type="entry name" value="sav2460 like domains"/>
    <property type="match status" value="1"/>
</dbReference>
<protein>
    <submittedName>
        <fullName evidence="1">Uncharacterized protein</fullName>
    </submittedName>
</protein>
<dbReference type="GeneID" id="93860856"/>
<evidence type="ECO:0000313" key="2">
    <source>
        <dbReference type="Proteomes" id="UP000250241"/>
    </source>
</evidence>
<dbReference type="EMBL" id="AP017895">
    <property type="protein sequence ID" value="BAV88040.1"/>
    <property type="molecule type" value="Genomic_DNA"/>
</dbReference>
<keyword evidence="2" id="KW-1185">Reference proteome</keyword>
<organism evidence="1 2">
    <name type="scientific">Rothia aeria</name>
    <dbReference type="NCBI Taxonomy" id="172042"/>
    <lineage>
        <taxon>Bacteria</taxon>
        <taxon>Bacillati</taxon>
        <taxon>Actinomycetota</taxon>
        <taxon>Actinomycetes</taxon>
        <taxon>Micrococcales</taxon>
        <taxon>Micrococcaceae</taxon>
        <taxon>Rothia</taxon>
    </lineage>
</organism>
<dbReference type="KEGG" id="raj:RA11412_1741"/>
<proteinExistence type="predicted"/>
<accession>A0A2Z5R0I3</accession>
<sequence length="754" mass="85379">MATLHQVILRRTGVYILPGEPANRWIIETPTITEGLRHRVRRILGPRIEELTELGVAIAQDSRAVLATMSYTEFDEFTADWKHLRGARGGRAFRRDFDMRQLHLSDRQRYTEQILHYITRSIATGDLLDAFAPREDREFYTPIYGHLKHPLLPYDTQDPRPRTTYRRGERDQNQVILLRGNTPCAALAQELFTAIAAQNQVYSETDRADLLTLADYLRAYHKLPALEHASAYRENLAFLTVHIDRCYVQQMRTLNEVLRLAVAFSGANGNEADLSLSTPTRLRLRRSERTLIARLINRLCERDYAAARYDTASRSEQFKRLARTIHPGDYPSLKHLQRWADDLYRGRMRSFESEVDAAYRSKNAEQVVRLLSSRPGVFARQLSRAFRAFPDEEQVIADGFARIAPRVALPVLVQLYNLYTNLRRGSTQHRLVIDKAGMGTVTDASRHTRTQVQLGLQAIENGFAARLENTKIYTPDGMDIYTPTGAGKLIMPLGNRNSSQSLDGLCRFSRVPLHEGAHKIIRLFVYWDSPADIDLSLMLYDAKGEPLGGVWYGDQQVDDYAYHSGDVTDGTGGAWEFIDLNIAEALAQKVRYAIPTVHLYAGYGGTHVHGPQECPCQKLYRQERTLADVNDLFVGFTMVPRAGAGKDVHEVSQVRTKFMLTSAGRGSLPLIFDLRERVVTVTDAGLRGYINIVESARTVQAMLETFRHHRPMTVADYLALTWANVVEAPDEADICLEPTVASLSQLYLQNTSPQ</sequence>